<protein>
    <submittedName>
        <fullName evidence="1">Uncharacterized protein</fullName>
    </submittedName>
</protein>
<proteinExistence type="predicted"/>
<evidence type="ECO:0000313" key="2">
    <source>
        <dbReference type="Proteomes" id="UP001501126"/>
    </source>
</evidence>
<name>A0ABN1MTX4_9FLAO</name>
<organism evidence="1 2">
    <name type="scientific">Wandonia haliotis</name>
    <dbReference type="NCBI Taxonomy" id="574963"/>
    <lineage>
        <taxon>Bacteria</taxon>
        <taxon>Pseudomonadati</taxon>
        <taxon>Bacteroidota</taxon>
        <taxon>Flavobacteriia</taxon>
        <taxon>Flavobacteriales</taxon>
        <taxon>Crocinitomicaceae</taxon>
        <taxon>Wandonia</taxon>
    </lineage>
</organism>
<keyword evidence="2" id="KW-1185">Reference proteome</keyword>
<reference evidence="1 2" key="1">
    <citation type="journal article" date="2019" name="Int. J. Syst. Evol. Microbiol.">
        <title>The Global Catalogue of Microorganisms (GCM) 10K type strain sequencing project: providing services to taxonomists for standard genome sequencing and annotation.</title>
        <authorList>
            <consortium name="The Broad Institute Genomics Platform"/>
            <consortium name="The Broad Institute Genome Sequencing Center for Infectious Disease"/>
            <person name="Wu L."/>
            <person name="Ma J."/>
        </authorList>
    </citation>
    <scope>NUCLEOTIDE SEQUENCE [LARGE SCALE GENOMIC DNA]</scope>
    <source>
        <strain evidence="1 2">JCM 16083</strain>
    </source>
</reference>
<gene>
    <name evidence="1" type="ORF">GCM10009118_26900</name>
</gene>
<evidence type="ECO:0000313" key="1">
    <source>
        <dbReference type="EMBL" id="GAA0876280.1"/>
    </source>
</evidence>
<accession>A0ABN1MTX4</accession>
<comment type="caution">
    <text evidence="1">The sequence shown here is derived from an EMBL/GenBank/DDBJ whole genome shotgun (WGS) entry which is preliminary data.</text>
</comment>
<dbReference type="Proteomes" id="UP001501126">
    <property type="component" value="Unassembled WGS sequence"/>
</dbReference>
<dbReference type="RefSeq" id="WP_343788774.1">
    <property type="nucleotide sequence ID" value="NZ_BAAAFH010000022.1"/>
</dbReference>
<sequence length="298" mass="34530">MSTKFISALCVFFCTFIVFGQLPLKKENYTQTVANPKTIPLCGASDIGFSIPIDESIKKYDKIQIRFRRKEIGEMGPFKNVNGSDLGYMVYYPTSKAFKDSYEGKKTLEVCIKPSTATTTSYLFLEGDLCTRLRNARYYTASEYIVVVEGYFEKGTETYWDDYSESVKTRTLYDYSKDVHSTVPFSFVMTDEDMTKLEEIEAQEELKAKIKENDSKMWGIYTVESEIPFVGTTQPRIEIYNAYQLLRDDLLKKEDYTTLYEVSTKLVNIKRKYNVLNKTLTGETNTEVIKEEILKFPY</sequence>
<dbReference type="EMBL" id="BAAAFH010000022">
    <property type="protein sequence ID" value="GAA0876280.1"/>
    <property type="molecule type" value="Genomic_DNA"/>
</dbReference>